<sequence>MADIQDYPTSSVHSAPDIIPLYEGYPPGSEKWNWEEKAVNASSWAPRIVYDVVTPAIQVFRPACANGTAVLIIPGGGYHWLSVDQEGSTVAQWLNEQGITAFVLKYRTVHSNSGHPLRDMLESWHCINQADREKLAAVQQMAVKDALLALAHIRDQAAAYRIDETKLGILGFSAGGAITLSAACCPLSVEKPAFLALVYPGVVDTATLSIPAGRMPMFLTVSADDWLGLAPATLRIAEKWMAAKQPCELHLYQNGIHGCGVTPKDVPMDGWKDRFTAWLRWNELLPA</sequence>
<dbReference type="Proteomes" id="UP000812961">
    <property type="component" value="Unassembled WGS sequence"/>
</dbReference>
<dbReference type="RefSeq" id="WP_220248103.1">
    <property type="nucleotide sequence ID" value="NZ_JAICCF010000001.1"/>
</dbReference>
<gene>
    <name evidence="3" type="ORF">K1Y79_00850</name>
</gene>
<dbReference type="InterPro" id="IPR029058">
    <property type="entry name" value="AB_hydrolase_fold"/>
</dbReference>
<evidence type="ECO:0000313" key="4">
    <source>
        <dbReference type="Proteomes" id="UP000812961"/>
    </source>
</evidence>
<accession>A0ABS7G5W6</accession>
<dbReference type="PANTHER" id="PTHR48081:SF6">
    <property type="entry name" value="PEPTIDASE S9 PROLYL OLIGOPEPTIDASE CATALYTIC DOMAIN-CONTAINING PROTEIN"/>
    <property type="match status" value="1"/>
</dbReference>
<evidence type="ECO:0000313" key="3">
    <source>
        <dbReference type="EMBL" id="MBW8682866.1"/>
    </source>
</evidence>
<name>A0ABS7G5W6_9BACT</name>
<dbReference type="PANTHER" id="PTHR48081">
    <property type="entry name" value="AB HYDROLASE SUPERFAMILY PROTEIN C4A8.06C"/>
    <property type="match status" value="1"/>
</dbReference>
<proteinExistence type="predicted"/>
<protein>
    <submittedName>
        <fullName evidence="3">Alpha/beta hydrolase</fullName>
    </submittedName>
</protein>
<dbReference type="Pfam" id="PF07859">
    <property type="entry name" value="Abhydrolase_3"/>
    <property type="match status" value="1"/>
</dbReference>
<keyword evidence="4" id="KW-1185">Reference proteome</keyword>
<feature type="domain" description="Alpha/beta hydrolase fold-3" evidence="2">
    <location>
        <begin position="141"/>
        <end position="206"/>
    </location>
</feature>
<evidence type="ECO:0000256" key="1">
    <source>
        <dbReference type="ARBA" id="ARBA00022801"/>
    </source>
</evidence>
<reference evidence="3 4" key="1">
    <citation type="submission" date="2021-08" db="EMBL/GenBank/DDBJ databases">
        <title>The genome sequence of Chitinophaga sp. B61.</title>
        <authorList>
            <person name="Zhang X."/>
        </authorList>
    </citation>
    <scope>NUCLEOTIDE SEQUENCE [LARGE SCALE GENOMIC DNA]</scope>
    <source>
        <strain evidence="3 4">B61</strain>
    </source>
</reference>
<dbReference type="InterPro" id="IPR050300">
    <property type="entry name" value="GDXG_lipolytic_enzyme"/>
</dbReference>
<keyword evidence="1 3" id="KW-0378">Hydrolase</keyword>
<dbReference type="SUPFAM" id="SSF53474">
    <property type="entry name" value="alpha/beta-Hydrolases"/>
    <property type="match status" value="1"/>
</dbReference>
<dbReference type="Gene3D" id="3.40.50.1820">
    <property type="entry name" value="alpha/beta hydrolase"/>
    <property type="match status" value="1"/>
</dbReference>
<evidence type="ECO:0000259" key="2">
    <source>
        <dbReference type="Pfam" id="PF07859"/>
    </source>
</evidence>
<dbReference type="GO" id="GO:0016787">
    <property type="term" value="F:hydrolase activity"/>
    <property type="evidence" value="ECO:0007669"/>
    <property type="project" value="UniProtKB-KW"/>
</dbReference>
<dbReference type="EMBL" id="JAICCF010000001">
    <property type="protein sequence ID" value="MBW8682866.1"/>
    <property type="molecule type" value="Genomic_DNA"/>
</dbReference>
<dbReference type="InterPro" id="IPR013094">
    <property type="entry name" value="AB_hydrolase_3"/>
</dbReference>
<organism evidence="3 4">
    <name type="scientific">Chitinophaga rhizophila</name>
    <dbReference type="NCBI Taxonomy" id="2866212"/>
    <lineage>
        <taxon>Bacteria</taxon>
        <taxon>Pseudomonadati</taxon>
        <taxon>Bacteroidota</taxon>
        <taxon>Chitinophagia</taxon>
        <taxon>Chitinophagales</taxon>
        <taxon>Chitinophagaceae</taxon>
        <taxon>Chitinophaga</taxon>
    </lineage>
</organism>
<comment type="caution">
    <text evidence="3">The sequence shown here is derived from an EMBL/GenBank/DDBJ whole genome shotgun (WGS) entry which is preliminary data.</text>
</comment>